<keyword evidence="1" id="KW-0540">Nuclease</keyword>
<feature type="domain" description="UvrD-like helicase ATP-binding" evidence="17">
    <location>
        <begin position="1"/>
        <end position="451"/>
    </location>
</feature>
<evidence type="ECO:0000256" key="3">
    <source>
        <dbReference type="ARBA" id="ARBA00022741"/>
    </source>
</evidence>
<dbReference type="SUPFAM" id="SSF52980">
    <property type="entry name" value="Restriction endonuclease-like"/>
    <property type="match status" value="1"/>
</dbReference>
<dbReference type="PANTHER" id="PTHR11070:SF23">
    <property type="entry name" value="RECBCD ENZYME SUBUNIT RECB"/>
    <property type="match status" value="1"/>
</dbReference>
<dbReference type="Gene3D" id="3.90.320.10">
    <property type="match status" value="1"/>
</dbReference>
<sequence>MSKSKLLQVFDVPLKGISLVEASAGTGKTYNITSIYVRAILEQNLEPSQILVMTFTEAATAELKLRLRSRLRESLNAVINKDAGEDDFLTNLLSGSFVGAEQKLRNAIELFDESAVFTIHGFCNRLLSEYSLQFDVPPNFELLTDPSEMLQDCVDDYWRTFIKSAEKDDLKWFVLDYLTDVGFGPDELKSSVETILAHPQSKVVPENISISDLQDSLNELEAAFKTLQKHWEREGDIIADMYLNRKLNGTAFRKGKSWEQDWENLKELISSDRPKVNISDRMVRFGSYMKESGSKKDFTVPELDFFTAMDSYVEITDRLKLIKPAFIKDSVEDIREKFKERKRKANVLSYNDLLEITQKGIRNDKTGYLTDRIRESYPLALVDEFQDTDPVQYGIFRKIYYDHPEAGLFMIGDPKQAIYSFRGADIFTYLSAKKDTDKGQSYKLLHNYRSNRRMIEGVNNLFDAADNPFLLEDLSFQSAQFPESKEDSDYIKNSSGEVINPLQFIELNDDIYTNKTELNNTIYDTVSKEIAEILSNDYTINGGKVREKDIAVLVREGREGEAIQSSLREFGICSVLRSRTSVFKTQEADELFRVLNAIQRISYEPGVRAALATSLLGFTAKDLIDLNKDGDKWIEIIQLFIRIREVWKEKGIEAAIDELFTLFNVLQRISEENAAERRISNLIHISELLSKAAREQHLHDKALLKWFYSKVSQDDSKDSSEDEQLRLESDEGLIQITTIHSSKGLQYPVVFCPFLWSSKATPKKDDILKFYKEGFTHIDISQGANHSRNSDHIALTEKQNQAEDVRLTYVALTRAISACYVILPNYRDIDNSPLGFILRRNSEATKVNFGSIKETLESTENIKVCPPTASKVVTMSLDANEKEELKKASFTRNDLFRFPRLLSYSSLSGQKEKREFGKDYDEIEINTVPTTERNDRFGFPKGANAGTCLHNIFEDLNFTDPSNINEVIEQNLNYSGIDERWEPQTIKWISEVLEHPLKSPDISLSKLSDPNVLKEMEFFFPVQNLKAEELWKIIRTESPKSIPGETVQGFMKGYIDLTFRADGKFYILDYKSNYLGDQLDDYGSEKLRRAMEDSGYDLQYHIYTLALHRFLSSRIKDYDYEAHFGGVLYLFLRGVNRDVPGSGVYFDQPDQEVIQKLDQYFKGEV</sequence>
<evidence type="ECO:0000256" key="2">
    <source>
        <dbReference type="ARBA" id="ARBA00022723"/>
    </source>
</evidence>
<dbReference type="Gene3D" id="3.40.50.300">
    <property type="entry name" value="P-loop containing nucleotide triphosphate hydrolases"/>
    <property type="match status" value="2"/>
</dbReference>
<dbReference type="RefSeq" id="WP_390300671.1">
    <property type="nucleotide sequence ID" value="NZ_JBHULI010000024.1"/>
</dbReference>
<comment type="caution">
    <text evidence="19">The sequence shown here is derived from an EMBL/GenBank/DDBJ whole genome shotgun (WGS) entry which is preliminary data.</text>
</comment>
<dbReference type="InterPro" id="IPR000212">
    <property type="entry name" value="DNA_helicase_UvrD/REP"/>
</dbReference>
<dbReference type="Gene3D" id="1.10.3170.10">
    <property type="entry name" value="Recbcd, chain B, domain 2"/>
    <property type="match status" value="1"/>
</dbReference>
<evidence type="ECO:0000259" key="18">
    <source>
        <dbReference type="PROSITE" id="PS51217"/>
    </source>
</evidence>
<evidence type="ECO:0000256" key="8">
    <source>
        <dbReference type="ARBA" id="ARBA00022840"/>
    </source>
</evidence>
<dbReference type="InterPro" id="IPR011335">
    <property type="entry name" value="Restrct_endonuc-II-like"/>
</dbReference>
<keyword evidence="11" id="KW-0234">DNA repair</keyword>
<evidence type="ECO:0000313" key="19">
    <source>
        <dbReference type="EMBL" id="MFD2532325.1"/>
    </source>
</evidence>
<evidence type="ECO:0000256" key="12">
    <source>
        <dbReference type="ARBA" id="ARBA00023235"/>
    </source>
</evidence>
<dbReference type="EMBL" id="JBHULI010000024">
    <property type="protein sequence ID" value="MFD2532325.1"/>
    <property type="molecule type" value="Genomic_DNA"/>
</dbReference>
<dbReference type="Gene3D" id="1.10.486.10">
    <property type="entry name" value="PCRA, domain 4"/>
    <property type="match status" value="1"/>
</dbReference>
<evidence type="ECO:0000256" key="13">
    <source>
        <dbReference type="ARBA" id="ARBA00034617"/>
    </source>
</evidence>
<organism evidence="19 20">
    <name type="scientific">Gracilimonas halophila</name>
    <dbReference type="NCBI Taxonomy" id="1834464"/>
    <lineage>
        <taxon>Bacteria</taxon>
        <taxon>Pseudomonadati</taxon>
        <taxon>Balneolota</taxon>
        <taxon>Balneolia</taxon>
        <taxon>Balneolales</taxon>
        <taxon>Balneolaceae</taxon>
        <taxon>Gracilimonas</taxon>
    </lineage>
</organism>
<evidence type="ECO:0000256" key="9">
    <source>
        <dbReference type="ARBA" id="ARBA00022842"/>
    </source>
</evidence>
<dbReference type="InterPro" id="IPR027417">
    <property type="entry name" value="P-loop_NTPase"/>
</dbReference>
<dbReference type="Proteomes" id="UP001597460">
    <property type="component" value="Unassembled WGS sequence"/>
</dbReference>
<evidence type="ECO:0000256" key="5">
    <source>
        <dbReference type="ARBA" id="ARBA00022801"/>
    </source>
</evidence>
<dbReference type="HAMAP" id="MF_01485">
    <property type="entry name" value="RecB"/>
    <property type="match status" value="1"/>
</dbReference>
<evidence type="ECO:0000256" key="14">
    <source>
        <dbReference type="ARBA" id="ARBA00034808"/>
    </source>
</evidence>
<dbReference type="PROSITE" id="PS51198">
    <property type="entry name" value="UVRD_HELICASE_ATP_BIND"/>
    <property type="match status" value="1"/>
</dbReference>
<evidence type="ECO:0000256" key="11">
    <source>
        <dbReference type="ARBA" id="ARBA00023204"/>
    </source>
</evidence>
<evidence type="ECO:0000256" key="16">
    <source>
        <dbReference type="PROSITE-ProRule" id="PRU00560"/>
    </source>
</evidence>
<keyword evidence="9" id="KW-0460">Magnesium</keyword>
<keyword evidence="3 16" id="KW-0547">Nucleotide-binding</keyword>
<keyword evidence="2" id="KW-0479">Metal-binding</keyword>
<evidence type="ECO:0000256" key="7">
    <source>
        <dbReference type="ARBA" id="ARBA00022839"/>
    </source>
</evidence>
<dbReference type="InterPro" id="IPR004586">
    <property type="entry name" value="RecB"/>
</dbReference>
<name>A0ABW5JIX2_9BACT</name>
<dbReference type="InterPro" id="IPR014016">
    <property type="entry name" value="UvrD-like_ATP-bd"/>
</dbReference>
<evidence type="ECO:0000256" key="6">
    <source>
        <dbReference type="ARBA" id="ARBA00022806"/>
    </source>
</evidence>
<gene>
    <name evidence="19" type="primary">recB</name>
    <name evidence="19" type="ORF">ACFSVN_07695</name>
</gene>
<evidence type="ECO:0000259" key="17">
    <source>
        <dbReference type="PROSITE" id="PS51198"/>
    </source>
</evidence>
<dbReference type="Pfam" id="PF13361">
    <property type="entry name" value="UvrD_C"/>
    <property type="match status" value="1"/>
</dbReference>
<dbReference type="EC" id="5.6.2.4" evidence="14"/>
<comment type="catalytic activity">
    <reaction evidence="13">
        <text>Couples ATP hydrolysis with the unwinding of duplex DNA by translocating in the 3'-5' direction.</text>
        <dbReference type="EC" id="5.6.2.4"/>
    </reaction>
</comment>
<dbReference type="NCBIfam" id="TIGR00609">
    <property type="entry name" value="recB"/>
    <property type="match status" value="1"/>
</dbReference>
<keyword evidence="20" id="KW-1185">Reference proteome</keyword>
<reference evidence="20" key="1">
    <citation type="journal article" date="2019" name="Int. J. Syst. Evol. Microbiol.">
        <title>The Global Catalogue of Microorganisms (GCM) 10K type strain sequencing project: providing services to taxonomists for standard genome sequencing and annotation.</title>
        <authorList>
            <consortium name="The Broad Institute Genomics Platform"/>
            <consortium name="The Broad Institute Genome Sequencing Center for Infectious Disease"/>
            <person name="Wu L."/>
            <person name="Ma J."/>
        </authorList>
    </citation>
    <scope>NUCLEOTIDE SEQUENCE [LARGE SCALE GENOMIC DNA]</scope>
    <source>
        <strain evidence="20">KCTC 52042</strain>
    </source>
</reference>
<dbReference type="GO" id="GO:0008854">
    <property type="term" value="F:exodeoxyribonuclease V activity"/>
    <property type="evidence" value="ECO:0007669"/>
    <property type="project" value="UniProtKB-EC"/>
</dbReference>
<keyword evidence="8 16" id="KW-0067">ATP-binding</keyword>
<keyword evidence="5 16" id="KW-0378">Hydrolase</keyword>
<protein>
    <recommendedName>
        <fullName evidence="14">DNA 3'-5' helicase</fullName>
        <ecNumber evidence="14">5.6.2.4</ecNumber>
    </recommendedName>
</protein>
<keyword evidence="12" id="KW-0413">Isomerase</keyword>
<proteinExistence type="inferred from homology"/>
<keyword evidence="7" id="KW-0269">Exonuclease</keyword>
<evidence type="ECO:0000256" key="1">
    <source>
        <dbReference type="ARBA" id="ARBA00022722"/>
    </source>
</evidence>
<evidence type="ECO:0000256" key="10">
    <source>
        <dbReference type="ARBA" id="ARBA00023125"/>
    </source>
</evidence>
<evidence type="ECO:0000256" key="15">
    <source>
        <dbReference type="ARBA" id="ARBA00048988"/>
    </source>
</evidence>
<evidence type="ECO:0000313" key="20">
    <source>
        <dbReference type="Proteomes" id="UP001597460"/>
    </source>
</evidence>
<dbReference type="CDD" id="cd22352">
    <property type="entry name" value="RecB_C-like"/>
    <property type="match status" value="1"/>
</dbReference>
<dbReference type="InterPro" id="IPR014017">
    <property type="entry name" value="DNA_helicase_UvrD-like_C"/>
</dbReference>
<keyword evidence="6 16" id="KW-0347">Helicase</keyword>
<dbReference type="SUPFAM" id="SSF52540">
    <property type="entry name" value="P-loop containing nucleoside triphosphate hydrolases"/>
    <property type="match status" value="1"/>
</dbReference>
<accession>A0ABW5JIX2</accession>
<feature type="domain" description="UvrD-like helicase C-terminal" evidence="18">
    <location>
        <begin position="468"/>
        <end position="744"/>
    </location>
</feature>
<evidence type="ECO:0000256" key="4">
    <source>
        <dbReference type="ARBA" id="ARBA00022763"/>
    </source>
</evidence>
<dbReference type="PROSITE" id="PS51217">
    <property type="entry name" value="UVRD_HELICASE_CTER"/>
    <property type="match status" value="1"/>
</dbReference>
<dbReference type="PANTHER" id="PTHR11070">
    <property type="entry name" value="UVRD / RECB / PCRA DNA HELICASE FAMILY MEMBER"/>
    <property type="match status" value="1"/>
</dbReference>
<keyword evidence="4" id="KW-0227">DNA damage</keyword>
<keyword evidence="10" id="KW-0238">DNA-binding</keyword>
<dbReference type="Pfam" id="PF00580">
    <property type="entry name" value="UvrD-helicase"/>
    <property type="match status" value="1"/>
</dbReference>
<feature type="binding site" evidence="16">
    <location>
        <begin position="22"/>
        <end position="29"/>
    </location>
    <ligand>
        <name>ATP</name>
        <dbReference type="ChEBI" id="CHEBI:30616"/>
    </ligand>
</feature>
<dbReference type="InterPro" id="IPR011604">
    <property type="entry name" value="PDDEXK-like_dom_sf"/>
</dbReference>
<comment type="catalytic activity">
    <reaction evidence="15">
        <text>ATP + H2O = ADP + phosphate + H(+)</text>
        <dbReference type="Rhea" id="RHEA:13065"/>
        <dbReference type="ChEBI" id="CHEBI:15377"/>
        <dbReference type="ChEBI" id="CHEBI:15378"/>
        <dbReference type="ChEBI" id="CHEBI:30616"/>
        <dbReference type="ChEBI" id="CHEBI:43474"/>
        <dbReference type="ChEBI" id="CHEBI:456216"/>
        <dbReference type="EC" id="5.6.2.4"/>
    </reaction>
</comment>